<dbReference type="GO" id="GO:0006629">
    <property type="term" value="P:lipid metabolic process"/>
    <property type="evidence" value="ECO:0000318"/>
    <property type="project" value="GO_Central"/>
</dbReference>
<dbReference type="OrthoDB" id="9974421at2759"/>
<dbReference type="EMBL" id="ABJB011078070">
    <property type="status" value="NOT_ANNOTATED_CDS"/>
    <property type="molecule type" value="Genomic_DNA"/>
</dbReference>
<reference evidence="1 3" key="1">
    <citation type="submission" date="2008-03" db="EMBL/GenBank/DDBJ databases">
        <title>Annotation of Ixodes scapularis.</title>
        <authorList>
            <consortium name="Ixodes scapularis Genome Project Consortium"/>
            <person name="Caler E."/>
            <person name="Hannick L.I."/>
            <person name="Bidwell S."/>
            <person name="Joardar V."/>
            <person name="Thiagarajan M."/>
            <person name="Amedeo P."/>
            <person name="Galinsky K.J."/>
            <person name="Schobel S."/>
            <person name="Inman J."/>
            <person name="Hostetler J."/>
            <person name="Miller J."/>
            <person name="Hammond M."/>
            <person name="Megy K."/>
            <person name="Lawson D."/>
            <person name="Kodira C."/>
            <person name="Sutton G."/>
            <person name="Meyer J."/>
            <person name="Hill C.A."/>
            <person name="Birren B."/>
            <person name="Nene V."/>
            <person name="Collins F."/>
            <person name="Alarcon-Chaidez F."/>
            <person name="Wikel S."/>
            <person name="Strausberg R."/>
        </authorList>
    </citation>
    <scope>NUCLEOTIDE SEQUENCE [LARGE SCALE GENOMIC DNA]</scope>
    <source>
        <strain evidence="3">Wikel</strain>
        <strain evidence="1">Wikel colony</strain>
    </source>
</reference>
<dbReference type="Proteomes" id="UP000001555">
    <property type="component" value="Unassembled WGS sequence"/>
</dbReference>
<dbReference type="PANTHER" id="PTHR11005">
    <property type="entry name" value="LYSOSOMAL ACID LIPASE-RELATED"/>
    <property type="match status" value="1"/>
</dbReference>
<dbReference type="SUPFAM" id="SSF53474">
    <property type="entry name" value="alpha/beta-Hydrolases"/>
    <property type="match status" value="1"/>
</dbReference>
<keyword evidence="3" id="KW-1185">Reference proteome</keyword>
<dbReference type="VEuPathDB" id="VectorBase:ISCP_031903"/>
<dbReference type="EnsemblMetazoa" id="ISCW004790-RA">
    <property type="protein sequence ID" value="ISCW004790-PA"/>
    <property type="gene ID" value="ISCW004790"/>
</dbReference>
<protein>
    <submittedName>
        <fullName evidence="1 2">Uncharacterized protein</fullName>
    </submittedName>
</protein>
<dbReference type="InParanoid" id="B7PJM9"/>
<dbReference type="HOGENOM" id="CLU_1373602_0_0_1"/>
<dbReference type="Gene3D" id="3.40.50.1820">
    <property type="entry name" value="alpha/beta hydrolase"/>
    <property type="match status" value="2"/>
</dbReference>
<accession>B7PJM9</accession>
<name>B7PJM9_IXOSC</name>
<evidence type="ECO:0000313" key="1">
    <source>
        <dbReference type="EMBL" id="EEC06801.1"/>
    </source>
</evidence>
<dbReference type="EMBL" id="DS727512">
    <property type="protein sequence ID" value="EEC06801.1"/>
    <property type="molecule type" value="Genomic_DNA"/>
</dbReference>
<reference evidence="2" key="2">
    <citation type="submission" date="2020-05" db="UniProtKB">
        <authorList>
            <consortium name="EnsemblMetazoa"/>
        </authorList>
    </citation>
    <scope>IDENTIFICATION</scope>
    <source>
        <strain evidence="2">wikel</strain>
    </source>
</reference>
<dbReference type="AlphaFoldDB" id="B7PJM9"/>
<sequence>MSFVLADNGYDVWMGNTRGGTFGKLHVNMTPKSKSFWDFSKFSHSSLAVIRPSSVVEKLLKAARSAHLERLGSGGVLSAYLSRVVCSLPARTLCGAEEDAAANLGSKYVNTLEPPLYGVDSLKTDVGVFWSLGDRLVSREDVEELVQELGSRLKKKHYVDDADYMHLNFVLSVNNHQLLHPDLLEFLGRYVGKGCRLHT</sequence>
<evidence type="ECO:0000313" key="3">
    <source>
        <dbReference type="Proteomes" id="UP000001555"/>
    </source>
</evidence>
<evidence type="ECO:0000313" key="2">
    <source>
        <dbReference type="EnsemblMetazoa" id="ISCW004790-PA"/>
    </source>
</evidence>
<dbReference type="PaxDb" id="6945-B7PJM9"/>
<dbReference type="STRING" id="6945.B7PJM9"/>
<proteinExistence type="predicted"/>
<dbReference type="EMBL" id="ABJB010478314">
    <property type="status" value="NOT_ANNOTATED_CDS"/>
    <property type="molecule type" value="Genomic_DNA"/>
</dbReference>
<dbReference type="VEuPathDB" id="VectorBase:ISCI004790"/>
<dbReference type="EMBL" id="ABJB011017197">
    <property type="status" value="NOT_ANNOTATED_CDS"/>
    <property type="molecule type" value="Genomic_DNA"/>
</dbReference>
<organism>
    <name type="scientific">Ixodes scapularis</name>
    <name type="common">Black-legged tick</name>
    <name type="synonym">Deer tick</name>
    <dbReference type="NCBI Taxonomy" id="6945"/>
    <lineage>
        <taxon>Eukaryota</taxon>
        <taxon>Metazoa</taxon>
        <taxon>Ecdysozoa</taxon>
        <taxon>Arthropoda</taxon>
        <taxon>Chelicerata</taxon>
        <taxon>Arachnida</taxon>
        <taxon>Acari</taxon>
        <taxon>Parasitiformes</taxon>
        <taxon>Ixodida</taxon>
        <taxon>Ixodoidea</taxon>
        <taxon>Ixodidae</taxon>
        <taxon>Ixodinae</taxon>
        <taxon>Ixodes</taxon>
    </lineage>
</organism>
<dbReference type="GO" id="GO:0016298">
    <property type="term" value="F:lipase activity"/>
    <property type="evidence" value="ECO:0000318"/>
    <property type="project" value="GO_Central"/>
</dbReference>
<dbReference type="InterPro" id="IPR029058">
    <property type="entry name" value="AB_hydrolase_fold"/>
</dbReference>
<gene>
    <name evidence="1" type="ORF">IscW_ISCW004790</name>
</gene>
<dbReference type="VEuPathDB" id="VectorBase:ISCW004790"/>
<dbReference type="EMBL" id="ABJB010391661">
    <property type="status" value="NOT_ANNOTATED_CDS"/>
    <property type="molecule type" value="Genomic_DNA"/>
</dbReference>